<dbReference type="SUPFAM" id="SSF46689">
    <property type="entry name" value="Homeodomain-like"/>
    <property type="match status" value="2"/>
</dbReference>
<protein>
    <submittedName>
        <fullName evidence="7">AraC family transcriptional regulator</fullName>
    </submittedName>
</protein>
<evidence type="ECO:0000313" key="7">
    <source>
        <dbReference type="EMBL" id="MDV2078821.1"/>
    </source>
</evidence>
<feature type="domain" description="HTH araC/xylS-type" evidence="6">
    <location>
        <begin position="170"/>
        <end position="267"/>
    </location>
</feature>
<comment type="caution">
    <text evidence="7">The sequence shown here is derived from an EMBL/GenBank/DDBJ whole genome shotgun (WGS) entry which is preliminary data.</text>
</comment>
<accession>A0ABU3VX48</accession>
<dbReference type="InterPro" id="IPR003313">
    <property type="entry name" value="AraC-bd"/>
</dbReference>
<dbReference type="InterPro" id="IPR037923">
    <property type="entry name" value="HTH-like"/>
</dbReference>
<dbReference type="SMART" id="SM00342">
    <property type="entry name" value="HTH_ARAC"/>
    <property type="match status" value="1"/>
</dbReference>
<evidence type="ECO:0000256" key="1">
    <source>
        <dbReference type="ARBA" id="ARBA00023015"/>
    </source>
</evidence>
<evidence type="ECO:0000259" key="6">
    <source>
        <dbReference type="PROSITE" id="PS01124"/>
    </source>
</evidence>
<name>A0ABU3VX48_9GAMM</name>
<keyword evidence="3" id="KW-0010">Activator</keyword>
<evidence type="ECO:0000256" key="2">
    <source>
        <dbReference type="ARBA" id="ARBA00023125"/>
    </source>
</evidence>
<proteinExistence type="predicted"/>
<dbReference type="PANTHER" id="PTHR46796:SF2">
    <property type="entry name" value="TRANSCRIPTIONAL REGULATORY PROTEIN"/>
    <property type="match status" value="1"/>
</dbReference>
<gene>
    <name evidence="7" type="ORF">RYS15_08995</name>
</gene>
<reference evidence="7 8" key="1">
    <citation type="submission" date="2023-10" db="EMBL/GenBank/DDBJ databases">
        <title>Characteristics and mechanism of a salt-tolerant marine origin heterotrophic nitrifying- aerobic denitrifying bacteria Marinobacter xestospongiae HN1.</title>
        <authorList>
            <person name="Qi R."/>
        </authorList>
    </citation>
    <scope>NUCLEOTIDE SEQUENCE [LARGE SCALE GENOMIC DNA]</scope>
    <source>
        <strain evidence="7 8">HN1</strain>
    </source>
</reference>
<dbReference type="Proteomes" id="UP001269819">
    <property type="component" value="Unassembled WGS sequence"/>
</dbReference>
<evidence type="ECO:0000256" key="5">
    <source>
        <dbReference type="ARBA" id="ARBA00037345"/>
    </source>
</evidence>
<dbReference type="SUPFAM" id="SSF51215">
    <property type="entry name" value="Regulatory protein AraC"/>
    <property type="match status" value="1"/>
</dbReference>
<dbReference type="PROSITE" id="PS01124">
    <property type="entry name" value="HTH_ARAC_FAMILY_2"/>
    <property type="match status" value="1"/>
</dbReference>
<dbReference type="InterPro" id="IPR018060">
    <property type="entry name" value="HTH_AraC"/>
</dbReference>
<comment type="function">
    <text evidence="5">Regulatory protein of the TOL plasmid xyl operons. XylS activates the xylXYZLTEGFJQKIH operon required for the degradation of toluene, m-xylene and p-xylene.</text>
</comment>
<dbReference type="EMBL" id="JAWIIJ010000005">
    <property type="protein sequence ID" value="MDV2078821.1"/>
    <property type="molecule type" value="Genomic_DNA"/>
</dbReference>
<evidence type="ECO:0000313" key="8">
    <source>
        <dbReference type="Proteomes" id="UP001269819"/>
    </source>
</evidence>
<dbReference type="Gene3D" id="1.10.10.60">
    <property type="entry name" value="Homeodomain-like"/>
    <property type="match status" value="1"/>
</dbReference>
<dbReference type="InterPro" id="IPR018062">
    <property type="entry name" value="HTH_AraC-typ_CS"/>
</dbReference>
<dbReference type="InterPro" id="IPR050204">
    <property type="entry name" value="AraC_XylS_family_regulators"/>
</dbReference>
<keyword evidence="2" id="KW-0238">DNA-binding</keyword>
<dbReference type="InterPro" id="IPR020449">
    <property type="entry name" value="Tscrpt_reg_AraC-type_HTH"/>
</dbReference>
<dbReference type="PROSITE" id="PS00041">
    <property type="entry name" value="HTH_ARAC_FAMILY_1"/>
    <property type="match status" value="1"/>
</dbReference>
<keyword evidence="8" id="KW-1185">Reference proteome</keyword>
<evidence type="ECO:0000256" key="3">
    <source>
        <dbReference type="ARBA" id="ARBA00023159"/>
    </source>
</evidence>
<organism evidence="7 8">
    <name type="scientific">Marinobacter xestospongiae</name>
    <dbReference type="NCBI Taxonomy" id="994319"/>
    <lineage>
        <taxon>Bacteria</taxon>
        <taxon>Pseudomonadati</taxon>
        <taxon>Pseudomonadota</taxon>
        <taxon>Gammaproteobacteria</taxon>
        <taxon>Pseudomonadales</taxon>
        <taxon>Marinobacteraceae</taxon>
        <taxon>Marinobacter</taxon>
    </lineage>
</organism>
<dbReference type="PRINTS" id="PR00032">
    <property type="entry name" value="HTHARAC"/>
</dbReference>
<keyword evidence="1" id="KW-0805">Transcription regulation</keyword>
<dbReference type="PANTHER" id="PTHR46796">
    <property type="entry name" value="HTH-TYPE TRANSCRIPTIONAL ACTIVATOR RHAS-RELATED"/>
    <property type="match status" value="1"/>
</dbReference>
<dbReference type="InterPro" id="IPR009057">
    <property type="entry name" value="Homeodomain-like_sf"/>
</dbReference>
<dbReference type="Pfam" id="PF02311">
    <property type="entry name" value="AraC_binding"/>
    <property type="match status" value="1"/>
</dbReference>
<dbReference type="RefSeq" id="WP_316973509.1">
    <property type="nucleotide sequence ID" value="NZ_JAWIIJ010000005.1"/>
</dbReference>
<dbReference type="Pfam" id="PF12833">
    <property type="entry name" value="HTH_18"/>
    <property type="match status" value="1"/>
</dbReference>
<keyword evidence="4" id="KW-0804">Transcription</keyword>
<sequence>METSSLWRHPDHPGIELLSARYTRFEFSRHWHDELAIGVIEAGAEGLDYRGDRLLIPEQHIVAINPAEVHTGFAGADQGWTYRMFYFDPQLLGQLLEHAGGPPLDPVIERPVIHDPALFTLLLALHRALEQPSLSLTRDTLLSQCLERLFRHHGQRSSTPTPALDRPAAQRVHDYLHDHWRSNVSLDTLETVTGASRFQLIRSFQASYGVTPHQFLLLLKVRHAKRSLAAGCSQLDTALACGFYDQSHFSRNFKRAFGVPPSHYRTG</sequence>
<evidence type="ECO:0000256" key="4">
    <source>
        <dbReference type="ARBA" id="ARBA00023163"/>
    </source>
</evidence>